<dbReference type="PANTHER" id="PTHR11986:SF79">
    <property type="entry name" value="ACETYLORNITHINE AMINOTRANSFERASE, MITOCHONDRIAL"/>
    <property type="match status" value="1"/>
</dbReference>
<dbReference type="HAMAP" id="MF_01107">
    <property type="entry name" value="ArgD_aminotrans_3"/>
    <property type="match status" value="1"/>
</dbReference>
<accession>A0A424YHK8</accession>
<evidence type="ECO:0000256" key="2">
    <source>
        <dbReference type="ARBA" id="ARBA00022605"/>
    </source>
</evidence>
<comment type="miscellaneous">
    <text evidence="5">May also have succinyldiaminopimelate aminotransferase activity, thus carrying out the corresponding step in lysine biosynthesis.</text>
</comment>
<dbReference type="Pfam" id="PF00202">
    <property type="entry name" value="Aminotran_3"/>
    <property type="match status" value="1"/>
</dbReference>
<dbReference type="InterPro" id="IPR050103">
    <property type="entry name" value="Class-III_PLP-dep_AT"/>
</dbReference>
<dbReference type="GO" id="GO:0005737">
    <property type="term" value="C:cytoplasm"/>
    <property type="evidence" value="ECO:0007669"/>
    <property type="project" value="UniProtKB-SubCell"/>
</dbReference>
<keyword evidence="5" id="KW-0055">Arginine biosynthesis</keyword>
<comment type="similarity">
    <text evidence="5">Belongs to the class-III pyridoxal-phosphate-dependent aminotransferase family. ArgD subfamily.</text>
</comment>
<keyword evidence="1 5" id="KW-0032">Aminotransferase</keyword>
<keyword evidence="4 5" id="KW-0663">Pyridoxal phosphate</keyword>
<organism evidence="6 7">
    <name type="scientific">Candidatus Syntrophonatronum acetioxidans</name>
    <dbReference type="NCBI Taxonomy" id="1795816"/>
    <lineage>
        <taxon>Bacteria</taxon>
        <taxon>Bacillati</taxon>
        <taxon>Bacillota</taxon>
        <taxon>Clostridia</taxon>
        <taxon>Eubacteriales</taxon>
        <taxon>Syntrophomonadaceae</taxon>
        <taxon>Candidatus Syntrophonatronum</taxon>
    </lineage>
</organism>
<keyword evidence="3 5" id="KW-0808">Transferase</keyword>
<dbReference type="InterPro" id="IPR015422">
    <property type="entry name" value="PyrdxlP-dep_Trfase_small"/>
</dbReference>
<comment type="caution">
    <text evidence="6">The sequence shown here is derived from an EMBL/GenBank/DDBJ whole genome shotgun (WGS) entry which is preliminary data.</text>
</comment>
<sequence>MSSIQEQESKYIINTYGRSPGETPFFVKGEGSYLWDEKGRKYLDMVSGLAVNVLGHCPSQLVEAIKEQSARLIHCSNLYYTQPQVDLARLLVENSFPGKAFFCNSGAEANEAAIKLARKYSRLYSEGKGHEIITAKNSFHGRTMATITATGQPKYHEGFDPMLPGFKYATFNDLETFSSLVGEKTCAIMVEPLQGEGGIHPGTQEFIEGLRELCDKNNLLLIFDEVQCGMGRTGKLFAWEAYGIKPDIMTLAKGLGGGVPIGAMVAREDITRGFNPGDHASTFGGNPLACAAALAVMETLLENGFLEKVQEKSNYFKEKLEELRDKHSLGKEVRGKGFMLALEVEGDGKEILKYCYGEGLIINCIGGKILRFLPPLNISREEMDSSLEILDRVLSMFA</sequence>
<reference evidence="6 7" key="1">
    <citation type="submission" date="2018-08" db="EMBL/GenBank/DDBJ databases">
        <title>The metabolism and importance of syntrophic acetate oxidation coupled to methane or sulfide production in haloalkaline environments.</title>
        <authorList>
            <person name="Timmers P.H.A."/>
            <person name="Vavourakis C.D."/>
            <person name="Sorokin D.Y."/>
            <person name="Sinninghe Damste J.S."/>
            <person name="Muyzer G."/>
            <person name="Stams A.J.M."/>
            <person name="Plugge C.M."/>
        </authorList>
    </citation>
    <scope>NUCLEOTIDE SEQUENCE [LARGE SCALE GENOMIC DNA]</scope>
    <source>
        <strain evidence="6">MSAO_Bac1</strain>
    </source>
</reference>
<comment type="cofactor">
    <cofactor evidence="5">
        <name>pyridoxal 5'-phosphate</name>
        <dbReference type="ChEBI" id="CHEBI:597326"/>
    </cofactor>
    <text evidence="5">Binds 1 pyridoxal phosphate per subunit.</text>
</comment>
<dbReference type="InterPro" id="IPR004636">
    <property type="entry name" value="AcOrn/SuccOrn_fam"/>
</dbReference>
<dbReference type="InterPro" id="IPR015421">
    <property type="entry name" value="PyrdxlP-dep_Trfase_major"/>
</dbReference>
<gene>
    <name evidence="5" type="primary">argD</name>
    <name evidence="6" type="ORF">D5R97_01845</name>
</gene>
<evidence type="ECO:0000313" key="6">
    <source>
        <dbReference type="EMBL" id="RQD77689.1"/>
    </source>
</evidence>
<dbReference type="UniPathway" id="UPA00068">
    <property type="reaction ID" value="UER00109"/>
</dbReference>
<comment type="catalytic activity">
    <reaction evidence="5">
        <text>N(2)-acetyl-L-ornithine + 2-oxoglutarate = N-acetyl-L-glutamate 5-semialdehyde + L-glutamate</text>
        <dbReference type="Rhea" id="RHEA:18049"/>
        <dbReference type="ChEBI" id="CHEBI:16810"/>
        <dbReference type="ChEBI" id="CHEBI:29123"/>
        <dbReference type="ChEBI" id="CHEBI:29985"/>
        <dbReference type="ChEBI" id="CHEBI:57805"/>
        <dbReference type="EC" id="2.6.1.11"/>
    </reaction>
</comment>
<dbReference type="NCBIfam" id="NF002325">
    <property type="entry name" value="PRK01278.1"/>
    <property type="match status" value="1"/>
</dbReference>
<dbReference type="InterPro" id="IPR015424">
    <property type="entry name" value="PyrdxlP-dep_Trfase"/>
</dbReference>
<name>A0A424YHK8_9FIRM</name>
<dbReference type="InterPro" id="IPR005814">
    <property type="entry name" value="Aminotrans_3"/>
</dbReference>
<keyword evidence="2 5" id="KW-0028">Amino-acid biosynthesis</keyword>
<feature type="binding site" evidence="5">
    <location>
        <begin position="224"/>
        <end position="227"/>
    </location>
    <ligand>
        <name>pyridoxal 5'-phosphate</name>
        <dbReference type="ChEBI" id="CHEBI:597326"/>
    </ligand>
</feature>
<feature type="binding site" evidence="5">
    <location>
        <position position="281"/>
    </location>
    <ligand>
        <name>N(2)-acetyl-L-ornithine</name>
        <dbReference type="ChEBI" id="CHEBI:57805"/>
    </ligand>
</feature>
<dbReference type="SUPFAM" id="SSF53383">
    <property type="entry name" value="PLP-dependent transferases"/>
    <property type="match status" value="1"/>
</dbReference>
<comment type="subcellular location">
    <subcellularLocation>
        <location evidence="5">Cytoplasm</location>
    </subcellularLocation>
</comment>
<feature type="binding site" evidence="5">
    <location>
        <position position="282"/>
    </location>
    <ligand>
        <name>pyridoxal 5'-phosphate</name>
        <dbReference type="ChEBI" id="CHEBI:597326"/>
    </ligand>
</feature>
<dbReference type="PANTHER" id="PTHR11986">
    <property type="entry name" value="AMINOTRANSFERASE CLASS III"/>
    <property type="match status" value="1"/>
</dbReference>
<dbReference type="EC" id="2.6.1.11" evidence="5"/>
<dbReference type="CDD" id="cd00610">
    <property type="entry name" value="OAT_like"/>
    <property type="match status" value="1"/>
</dbReference>
<comment type="pathway">
    <text evidence="5">Amino-acid biosynthesis; L-arginine biosynthesis; N(2)-acetyl-L-ornithine from L-glutamate: step 4/4.</text>
</comment>
<feature type="binding site" evidence="5">
    <location>
        <position position="142"/>
    </location>
    <ligand>
        <name>N(2)-acetyl-L-ornithine</name>
        <dbReference type="ChEBI" id="CHEBI:57805"/>
    </ligand>
</feature>
<dbReference type="GO" id="GO:0042802">
    <property type="term" value="F:identical protein binding"/>
    <property type="evidence" value="ECO:0007669"/>
    <property type="project" value="TreeGrafter"/>
</dbReference>
<keyword evidence="5" id="KW-0963">Cytoplasm</keyword>
<comment type="subunit">
    <text evidence="5">Homodimer.</text>
</comment>
<dbReference type="PROSITE" id="PS00600">
    <property type="entry name" value="AA_TRANSFER_CLASS_3"/>
    <property type="match status" value="1"/>
</dbReference>
<dbReference type="AlphaFoldDB" id="A0A424YHK8"/>
<dbReference type="GO" id="GO:0003992">
    <property type="term" value="F:N2-acetyl-L-ornithine:2-oxoglutarate 5-aminotransferase activity"/>
    <property type="evidence" value="ECO:0007669"/>
    <property type="project" value="UniProtKB-UniRule"/>
</dbReference>
<dbReference type="PIRSF" id="PIRSF000521">
    <property type="entry name" value="Transaminase_4ab_Lys_Orn"/>
    <property type="match status" value="1"/>
</dbReference>
<evidence type="ECO:0000256" key="5">
    <source>
        <dbReference type="HAMAP-Rule" id="MF_01107"/>
    </source>
</evidence>
<dbReference type="Gene3D" id="3.90.1150.10">
    <property type="entry name" value="Aspartate Aminotransferase, domain 1"/>
    <property type="match status" value="1"/>
</dbReference>
<evidence type="ECO:0000256" key="4">
    <source>
        <dbReference type="ARBA" id="ARBA00022898"/>
    </source>
</evidence>
<dbReference type="Proteomes" id="UP000285138">
    <property type="component" value="Unassembled WGS sequence"/>
</dbReference>
<dbReference type="NCBIfam" id="TIGR00707">
    <property type="entry name" value="argD"/>
    <property type="match status" value="1"/>
</dbReference>
<feature type="modified residue" description="N6-(pyridoxal phosphate)lysine" evidence="5">
    <location>
        <position position="253"/>
    </location>
</feature>
<feature type="binding site" evidence="5">
    <location>
        <begin position="106"/>
        <end position="107"/>
    </location>
    <ligand>
        <name>pyridoxal 5'-phosphate</name>
        <dbReference type="ChEBI" id="CHEBI:597326"/>
    </ligand>
</feature>
<evidence type="ECO:0000256" key="1">
    <source>
        <dbReference type="ARBA" id="ARBA00022576"/>
    </source>
</evidence>
<dbReference type="Gene3D" id="3.40.640.10">
    <property type="entry name" value="Type I PLP-dependent aspartate aminotransferase-like (Major domain)"/>
    <property type="match status" value="1"/>
</dbReference>
<feature type="binding site" evidence="5">
    <location>
        <position position="139"/>
    </location>
    <ligand>
        <name>pyridoxal 5'-phosphate</name>
        <dbReference type="ChEBI" id="CHEBI:597326"/>
    </ligand>
</feature>
<evidence type="ECO:0000313" key="7">
    <source>
        <dbReference type="Proteomes" id="UP000285138"/>
    </source>
</evidence>
<dbReference type="EMBL" id="QZAA01000057">
    <property type="protein sequence ID" value="RQD77689.1"/>
    <property type="molecule type" value="Genomic_DNA"/>
</dbReference>
<dbReference type="GO" id="GO:0030170">
    <property type="term" value="F:pyridoxal phosphate binding"/>
    <property type="evidence" value="ECO:0007669"/>
    <property type="project" value="InterPro"/>
</dbReference>
<dbReference type="FunFam" id="3.40.640.10:FF:000004">
    <property type="entry name" value="Acetylornithine aminotransferase"/>
    <property type="match status" value="1"/>
</dbReference>
<proteinExistence type="inferred from homology"/>
<protein>
    <recommendedName>
        <fullName evidence="5">Acetylornithine aminotransferase</fullName>
        <shortName evidence="5">ACOAT</shortName>
        <ecNumber evidence="5">2.6.1.11</ecNumber>
    </recommendedName>
</protein>
<evidence type="ECO:0000256" key="3">
    <source>
        <dbReference type="ARBA" id="ARBA00022679"/>
    </source>
</evidence>
<dbReference type="GO" id="GO:0006526">
    <property type="term" value="P:L-arginine biosynthetic process"/>
    <property type="evidence" value="ECO:0007669"/>
    <property type="project" value="UniProtKB-UniRule"/>
</dbReference>
<dbReference type="InterPro" id="IPR049704">
    <property type="entry name" value="Aminotrans_3_PPA_site"/>
</dbReference>